<keyword evidence="5 12" id="KW-0812">Transmembrane</keyword>
<reference evidence="14" key="1">
    <citation type="submission" date="2020-07" db="EMBL/GenBank/DDBJ databases">
        <title>Multicomponent nature underlies the extraordinary mechanical properties of spider dragline silk.</title>
        <authorList>
            <person name="Kono N."/>
            <person name="Nakamura H."/>
            <person name="Mori M."/>
            <person name="Yoshida Y."/>
            <person name="Ohtoshi R."/>
            <person name="Malay A.D."/>
            <person name="Moran D.A.P."/>
            <person name="Tomita M."/>
            <person name="Numata K."/>
            <person name="Arakawa K."/>
        </authorList>
    </citation>
    <scope>NUCLEOTIDE SEQUENCE</scope>
</reference>
<dbReference type="AlphaFoldDB" id="A0A8X6LCH1"/>
<dbReference type="GO" id="GO:0005272">
    <property type="term" value="F:sodium channel activity"/>
    <property type="evidence" value="ECO:0007669"/>
    <property type="project" value="UniProtKB-KW"/>
</dbReference>
<evidence type="ECO:0000256" key="5">
    <source>
        <dbReference type="ARBA" id="ARBA00022692"/>
    </source>
</evidence>
<name>A0A8X6LCH1_TRICU</name>
<evidence type="ECO:0000256" key="3">
    <source>
        <dbReference type="ARBA" id="ARBA00022448"/>
    </source>
</evidence>
<keyword evidence="9 13" id="KW-0472">Membrane</keyword>
<proteinExistence type="inferred from homology"/>
<evidence type="ECO:0000313" key="14">
    <source>
        <dbReference type="EMBL" id="GFR02034.1"/>
    </source>
</evidence>
<accession>A0A8X6LCH1</accession>
<comment type="similarity">
    <text evidence="2 12">Belongs to the amiloride-sensitive sodium channel (TC 1.A.6) family.</text>
</comment>
<sequence>MNHRQHLPLPNNNQENKKIKIWLKIEQIPLINPSNTLCITRKKQRSAHLFNLLADFLANDLSAAGVSHVVKAPSPYRRGFWFLILMLTAMGMSYMTYRVLQEYLAYPTVMRSKQHASGLLASFLRFPLTPQQRHQRLQQCHKTLHNVSRSPVMMRMITTLECGKNWGQRSILMAQKYVSKVLQPVSISWEITHPTHPFQQKNDLFKPLSSQTLASPPLTFRGD</sequence>
<evidence type="ECO:0000313" key="15">
    <source>
        <dbReference type="Proteomes" id="UP000887116"/>
    </source>
</evidence>
<evidence type="ECO:0000256" key="9">
    <source>
        <dbReference type="ARBA" id="ARBA00023136"/>
    </source>
</evidence>
<keyword evidence="4 12" id="KW-0894">Sodium channel</keyword>
<evidence type="ECO:0000256" key="10">
    <source>
        <dbReference type="ARBA" id="ARBA00023201"/>
    </source>
</evidence>
<comment type="caution">
    <text evidence="14">The sequence shown here is derived from an EMBL/GenBank/DDBJ whole genome shotgun (WGS) entry which is preliminary data.</text>
</comment>
<dbReference type="Proteomes" id="UP000887116">
    <property type="component" value="Unassembled WGS sequence"/>
</dbReference>
<gene>
    <name evidence="14" type="ORF">TNCT_515491</name>
</gene>
<comment type="subcellular location">
    <subcellularLocation>
        <location evidence="1">Membrane</location>
        <topology evidence="1">Multi-pass membrane protein</topology>
    </subcellularLocation>
</comment>
<evidence type="ECO:0000256" key="8">
    <source>
        <dbReference type="ARBA" id="ARBA00023065"/>
    </source>
</evidence>
<keyword evidence="6 13" id="KW-1133">Transmembrane helix</keyword>
<keyword evidence="10 12" id="KW-0739">Sodium transport</keyword>
<organism evidence="14 15">
    <name type="scientific">Trichonephila clavata</name>
    <name type="common">Joro spider</name>
    <name type="synonym">Nephila clavata</name>
    <dbReference type="NCBI Taxonomy" id="2740835"/>
    <lineage>
        <taxon>Eukaryota</taxon>
        <taxon>Metazoa</taxon>
        <taxon>Ecdysozoa</taxon>
        <taxon>Arthropoda</taxon>
        <taxon>Chelicerata</taxon>
        <taxon>Arachnida</taxon>
        <taxon>Araneae</taxon>
        <taxon>Araneomorphae</taxon>
        <taxon>Entelegynae</taxon>
        <taxon>Araneoidea</taxon>
        <taxon>Nephilidae</taxon>
        <taxon>Trichonephila</taxon>
    </lineage>
</organism>
<keyword evidence="7" id="KW-0915">Sodium</keyword>
<evidence type="ECO:0000256" key="2">
    <source>
        <dbReference type="ARBA" id="ARBA00007193"/>
    </source>
</evidence>
<dbReference type="GO" id="GO:0016020">
    <property type="term" value="C:membrane"/>
    <property type="evidence" value="ECO:0007669"/>
    <property type="project" value="UniProtKB-SubCell"/>
</dbReference>
<evidence type="ECO:0000256" key="12">
    <source>
        <dbReference type="RuleBase" id="RU000679"/>
    </source>
</evidence>
<protein>
    <submittedName>
        <fullName evidence="14">Uncharacterized protein</fullName>
    </submittedName>
</protein>
<evidence type="ECO:0000256" key="11">
    <source>
        <dbReference type="ARBA" id="ARBA00023303"/>
    </source>
</evidence>
<feature type="transmembrane region" description="Helical" evidence="13">
    <location>
        <begin position="80"/>
        <end position="100"/>
    </location>
</feature>
<evidence type="ECO:0000256" key="13">
    <source>
        <dbReference type="SAM" id="Phobius"/>
    </source>
</evidence>
<keyword evidence="8 12" id="KW-0406">Ion transport</keyword>
<evidence type="ECO:0000256" key="4">
    <source>
        <dbReference type="ARBA" id="ARBA00022461"/>
    </source>
</evidence>
<dbReference type="InterPro" id="IPR001873">
    <property type="entry name" value="ENaC"/>
</dbReference>
<keyword evidence="15" id="KW-1185">Reference proteome</keyword>
<evidence type="ECO:0000256" key="6">
    <source>
        <dbReference type="ARBA" id="ARBA00022989"/>
    </source>
</evidence>
<keyword evidence="11 12" id="KW-0407">Ion channel</keyword>
<dbReference type="Pfam" id="PF00858">
    <property type="entry name" value="ASC"/>
    <property type="match status" value="1"/>
</dbReference>
<evidence type="ECO:0000256" key="1">
    <source>
        <dbReference type="ARBA" id="ARBA00004141"/>
    </source>
</evidence>
<evidence type="ECO:0000256" key="7">
    <source>
        <dbReference type="ARBA" id="ARBA00023053"/>
    </source>
</evidence>
<dbReference type="EMBL" id="BMAO01005537">
    <property type="protein sequence ID" value="GFR02034.1"/>
    <property type="molecule type" value="Genomic_DNA"/>
</dbReference>
<keyword evidence="3 12" id="KW-0813">Transport</keyword>